<feature type="compositionally biased region" description="Low complexity" evidence="1">
    <location>
        <begin position="447"/>
        <end position="463"/>
    </location>
</feature>
<gene>
    <name evidence="3" type="ORF">Cvel_586</name>
</gene>
<dbReference type="VEuPathDB" id="CryptoDB:Cvel_586"/>
<feature type="region of interest" description="Disordered" evidence="1">
    <location>
        <begin position="842"/>
        <end position="898"/>
    </location>
</feature>
<feature type="compositionally biased region" description="Basic residues" evidence="1">
    <location>
        <begin position="997"/>
        <end position="1010"/>
    </location>
</feature>
<feature type="compositionally biased region" description="Acidic residues" evidence="1">
    <location>
        <begin position="433"/>
        <end position="444"/>
    </location>
</feature>
<dbReference type="EMBL" id="CDMZ01000993">
    <property type="protein sequence ID" value="CEM25292.1"/>
    <property type="molecule type" value="Genomic_DNA"/>
</dbReference>
<dbReference type="CDD" id="cd00024">
    <property type="entry name" value="CD_CSD"/>
    <property type="match status" value="1"/>
</dbReference>
<feature type="compositionally biased region" description="Basic and acidic residues" evidence="1">
    <location>
        <begin position="398"/>
        <end position="415"/>
    </location>
</feature>
<feature type="region of interest" description="Disordered" evidence="1">
    <location>
        <begin position="715"/>
        <end position="738"/>
    </location>
</feature>
<dbReference type="InterPro" id="IPR000953">
    <property type="entry name" value="Chromo/chromo_shadow_dom"/>
</dbReference>
<dbReference type="AlphaFoldDB" id="A0A0G4G8V8"/>
<feature type="region of interest" description="Disordered" evidence="1">
    <location>
        <begin position="1100"/>
        <end position="1136"/>
    </location>
</feature>
<dbReference type="Gene3D" id="2.40.50.40">
    <property type="match status" value="1"/>
</dbReference>
<feature type="compositionally biased region" description="Low complexity" evidence="1">
    <location>
        <begin position="29"/>
        <end position="38"/>
    </location>
</feature>
<evidence type="ECO:0000313" key="3">
    <source>
        <dbReference type="EMBL" id="CEM25292.1"/>
    </source>
</evidence>
<feature type="compositionally biased region" description="Low complexity" evidence="1">
    <location>
        <begin position="1038"/>
        <end position="1057"/>
    </location>
</feature>
<feature type="region of interest" description="Disordered" evidence="1">
    <location>
        <begin position="398"/>
        <end position="491"/>
    </location>
</feature>
<feature type="region of interest" description="Disordered" evidence="1">
    <location>
        <begin position="1"/>
        <end position="77"/>
    </location>
</feature>
<dbReference type="SMART" id="SM00298">
    <property type="entry name" value="CHROMO"/>
    <property type="match status" value="1"/>
</dbReference>
<reference evidence="3" key="1">
    <citation type="submission" date="2014-11" db="EMBL/GenBank/DDBJ databases">
        <authorList>
            <person name="Otto D Thomas"/>
            <person name="Naeem Raeece"/>
        </authorList>
    </citation>
    <scope>NUCLEOTIDE SEQUENCE</scope>
</reference>
<dbReference type="SUPFAM" id="SSF54160">
    <property type="entry name" value="Chromo domain-like"/>
    <property type="match status" value="1"/>
</dbReference>
<organism evidence="3">
    <name type="scientific">Chromera velia CCMP2878</name>
    <dbReference type="NCBI Taxonomy" id="1169474"/>
    <lineage>
        <taxon>Eukaryota</taxon>
        <taxon>Sar</taxon>
        <taxon>Alveolata</taxon>
        <taxon>Colpodellida</taxon>
        <taxon>Chromeraceae</taxon>
        <taxon>Chromera</taxon>
    </lineage>
</organism>
<feature type="compositionally biased region" description="Acidic residues" evidence="1">
    <location>
        <begin position="1058"/>
        <end position="1067"/>
    </location>
</feature>
<accession>A0A0G4G8V8</accession>
<sequence>MAPSKSKKKSDEVEPPSKKGKGGKGKQPAAAAAAAAAAESVVDVESNEAPEDVADKEGEILGEGEAAAAGKQRKPRRKHIMGSTHFLTNYPNCRSQETFLCYGSIFRELARSQEDSSSLYDRAIDPSSGLPRNEGFVLQRSAAFGALYKLWVQTLPENTAEEDKIFEKMVVRDIAVAKWHIVVLLENDTVFLWRQAHDDIVIGCNEWERLTELEGRKIVRVFLSGSSMQPNWRPVQYPDTNPNQIPDRFTLAVITETGEVLCAQGSQTLPAKTGPVETVHSAEEAHAIDVSLAPILEEPPLPPSMAILAKTYPHQGAGEKKQKPAAAAAAAAAASSAGDGEESVMLFVKGPKKGLLVHFDEFPFNSHPLKVVCGPRAEDGVVLLQGGEAYRFSVKLKRGGEKADEGEVEDGEGKESVQMAKSWMKMLQQMRGDEDEEDESDDENPYSSSQPAAAAAAASSTGKGRARKKGGKGKEEEKRNPKPRQTVEAELVPLKGSVENRKCVDCDVCGDEFVLVTEDGVLHEFNRIGHRTPSWGSTRPQIEEPCEFTPFWMREALKYYTGGSGSWQEVLFDGKTDVAWADGLAMGRYREMRHTYDLDTNAYRARGKGGKEMEAAIVPYVDPICRVFLFEGTTVGVRQSGEIIAYPNFLAGTLECLEMGVHAQHAIIYKDEIQGLVDQTDTKGRGLNPVLLPIPPCALLPSLVEKFIPDSFDDEEVEGETGEQEGGKGKREKKSNATDPVRNLPLLECVKGAKIRQLHDDDAEDTADVLLSLNVQSTLLSARVIKGPTGFIVGIPSRCHHPPPTDDLLLYRAGPLPKMKEVSTNGSWVAESEEKLTLAEQAKKREAELAAERRREQQRKKKEGRHSLKQEEGVDASAGPKSKKRKFEEGEEDGVKKEKEVKMTRKRLKEIENEQAIAMAKEEAVQVVNSETGEVEDEWVVVEILKTRTFMQEGVPIKKYLVDWGPNWEPTWEPYENLGNAEEKIAEYEAKVAERRKNWKKGKNSKKQKQIKQEIKQEEGKENVADAANVDAEGQPHSASSSSSCSSSSSSAAAAAVEVEEEEEETEGGASLQSGIGGGLGGLNIPGLVGGFFAGFSAAAAPARKSSGGEKDEADGDVIMGGEVDRVESGASTEVP</sequence>
<evidence type="ECO:0000256" key="1">
    <source>
        <dbReference type="SAM" id="MobiDB-lite"/>
    </source>
</evidence>
<feature type="compositionally biased region" description="Basic and acidic residues" evidence="1">
    <location>
        <begin position="1011"/>
        <end position="1024"/>
    </location>
</feature>
<feature type="compositionally biased region" description="Basic and acidic residues" evidence="1">
    <location>
        <begin position="842"/>
        <end position="855"/>
    </location>
</feature>
<protein>
    <recommendedName>
        <fullName evidence="2">Chromo domain-containing protein</fullName>
    </recommendedName>
</protein>
<feature type="region of interest" description="Disordered" evidence="1">
    <location>
        <begin position="996"/>
        <end position="1077"/>
    </location>
</feature>
<dbReference type="InterPro" id="IPR016197">
    <property type="entry name" value="Chromo-like_dom_sf"/>
</dbReference>
<name>A0A0G4G8V8_9ALVE</name>
<feature type="domain" description="Chromo" evidence="2">
    <location>
        <begin position="938"/>
        <end position="993"/>
    </location>
</feature>
<evidence type="ECO:0000259" key="2">
    <source>
        <dbReference type="SMART" id="SM00298"/>
    </source>
</evidence>
<proteinExistence type="predicted"/>